<name>A0A844ZB39_9SPHN</name>
<feature type="compositionally biased region" description="Polar residues" evidence="1">
    <location>
        <begin position="20"/>
        <end position="38"/>
    </location>
</feature>
<evidence type="ECO:0000256" key="1">
    <source>
        <dbReference type="SAM" id="MobiDB-lite"/>
    </source>
</evidence>
<proteinExistence type="predicted"/>
<feature type="signal peptide" evidence="2">
    <location>
        <begin position="1"/>
        <end position="19"/>
    </location>
</feature>
<keyword evidence="2" id="KW-0732">Signal</keyword>
<evidence type="ECO:0008006" key="5">
    <source>
        <dbReference type="Google" id="ProtNLM"/>
    </source>
</evidence>
<dbReference type="Pfam" id="PF11720">
    <property type="entry name" value="Inhibitor_I78"/>
    <property type="match status" value="1"/>
</dbReference>
<feature type="chain" id="PRO_5032397543" description="Peptidase inhibitor I78 family protein" evidence="2">
    <location>
        <begin position="20"/>
        <end position="118"/>
    </location>
</feature>
<dbReference type="RefSeq" id="WP_160681562.1">
    <property type="nucleotide sequence ID" value="NZ_WTYW01000001.1"/>
</dbReference>
<protein>
    <recommendedName>
        <fullName evidence="5">Peptidase inhibitor I78 family protein</fullName>
    </recommendedName>
</protein>
<dbReference type="EMBL" id="WTYW01000001">
    <property type="protein sequence ID" value="MXO85135.1"/>
    <property type="molecule type" value="Genomic_DNA"/>
</dbReference>
<dbReference type="PANTHER" id="PTHR39600">
    <property type="entry name" value="PEPTIDASE INHIBITOR I78 FAMILY PROTEIN"/>
    <property type="match status" value="1"/>
</dbReference>
<dbReference type="Proteomes" id="UP000433104">
    <property type="component" value="Unassembled WGS sequence"/>
</dbReference>
<evidence type="ECO:0000313" key="4">
    <source>
        <dbReference type="Proteomes" id="UP000433104"/>
    </source>
</evidence>
<organism evidence="3 4">
    <name type="scientific">Parapontixanthobacter aurantiacus</name>
    <dbReference type="NCBI Taxonomy" id="1463599"/>
    <lineage>
        <taxon>Bacteria</taxon>
        <taxon>Pseudomonadati</taxon>
        <taxon>Pseudomonadota</taxon>
        <taxon>Alphaproteobacteria</taxon>
        <taxon>Sphingomonadales</taxon>
        <taxon>Erythrobacteraceae</taxon>
        <taxon>Parapontixanthobacter</taxon>
    </lineage>
</organism>
<evidence type="ECO:0000256" key="2">
    <source>
        <dbReference type="SAM" id="SignalP"/>
    </source>
</evidence>
<accession>A0A844ZB39</accession>
<keyword evidence="4" id="KW-1185">Reference proteome</keyword>
<reference evidence="3 4" key="1">
    <citation type="submission" date="2019-12" db="EMBL/GenBank/DDBJ databases">
        <title>Genomic-based taxomic classification of the family Erythrobacteraceae.</title>
        <authorList>
            <person name="Xu L."/>
        </authorList>
    </citation>
    <scope>NUCLEOTIDE SEQUENCE [LARGE SCALE GENOMIC DNA]</scope>
    <source>
        <strain evidence="3 4">MCCC 1A09962</strain>
    </source>
</reference>
<feature type="region of interest" description="Disordered" evidence="1">
    <location>
        <begin position="20"/>
        <end position="40"/>
    </location>
</feature>
<dbReference type="InterPro" id="IPR021719">
    <property type="entry name" value="Prot_inh_I78"/>
</dbReference>
<dbReference type="PANTHER" id="PTHR39600:SF1">
    <property type="entry name" value="PEPTIDASE INHIBITOR I78 FAMILY PROTEIN"/>
    <property type="match status" value="1"/>
</dbReference>
<evidence type="ECO:0000313" key="3">
    <source>
        <dbReference type="EMBL" id="MXO85135.1"/>
    </source>
</evidence>
<dbReference type="OrthoDB" id="8724542at2"/>
<comment type="caution">
    <text evidence="3">The sequence shown here is derived from an EMBL/GenBank/DDBJ whole genome shotgun (WGS) entry which is preliminary data.</text>
</comment>
<sequence>MNTLTLLAMAAGLAMTACAPQSTPEDTGVTDDNAQAANENERNVERFKEALESCDASAASELIGMQLTDELRERALALAGAEMLRVIAPGTVVTMDYRTDRLNVMTDEEGAITGFRCG</sequence>
<dbReference type="AlphaFoldDB" id="A0A844ZB39"/>
<gene>
    <name evidence="3" type="ORF">GRI38_03730</name>
</gene>
<dbReference type="Gene3D" id="3.30.10.10">
    <property type="entry name" value="Trypsin Inhibitor V, subunit A"/>
    <property type="match status" value="1"/>
</dbReference>